<dbReference type="EMBL" id="WIUZ02000017">
    <property type="protein sequence ID" value="KAF9780222.1"/>
    <property type="molecule type" value="Genomic_DNA"/>
</dbReference>
<evidence type="ECO:0000313" key="3">
    <source>
        <dbReference type="EMBL" id="KAF9780222.1"/>
    </source>
</evidence>
<protein>
    <recommendedName>
        <fullName evidence="2">RING-type domain-containing protein</fullName>
    </recommendedName>
</protein>
<dbReference type="InterPro" id="IPR001841">
    <property type="entry name" value="Znf_RING"/>
</dbReference>
<reference evidence="3" key="1">
    <citation type="journal article" date="2020" name="Nat. Commun.">
        <title>Large-scale genome sequencing of mycorrhizal fungi provides insights into the early evolution of symbiotic traits.</title>
        <authorList>
            <person name="Miyauchi S."/>
            <person name="Kiss E."/>
            <person name="Kuo A."/>
            <person name="Drula E."/>
            <person name="Kohler A."/>
            <person name="Sanchez-Garcia M."/>
            <person name="Morin E."/>
            <person name="Andreopoulos B."/>
            <person name="Barry K.W."/>
            <person name="Bonito G."/>
            <person name="Buee M."/>
            <person name="Carver A."/>
            <person name="Chen C."/>
            <person name="Cichocki N."/>
            <person name="Clum A."/>
            <person name="Culley D."/>
            <person name="Crous P.W."/>
            <person name="Fauchery L."/>
            <person name="Girlanda M."/>
            <person name="Hayes R.D."/>
            <person name="Keri Z."/>
            <person name="LaButti K."/>
            <person name="Lipzen A."/>
            <person name="Lombard V."/>
            <person name="Magnuson J."/>
            <person name="Maillard F."/>
            <person name="Murat C."/>
            <person name="Nolan M."/>
            <person name="Ohm R.A."/>
            <person name="Pangilinan J."/>
            <person name="Pereira M.F."/>
            <person name="Perotto S."/>
            <person name="Peter M."/>
            <person name="Pfister S."/>
            <person name="Riley R."/>
            <person name="Sitrit Y."/>
            <person name="Stielow J.B."/>
            <person name="Szollosi G."/>
            <person name="Zifcakova L."/>
            <person name="Stursova M."/>
            <person name="Spatafora J.W."/>
            <person name="Tedersoo L."/>
            <person name="Vaario L.M."/>
            <person name="Yamada A."/>
            <person name="Yan M."/>
            <person name="Wang P."/>
            <person name="Xu J."/>
            <person name="Bruns T."/>
            <person name="Baldrian P."/>
            <person name="Vilgalys R."/>
            <person name="Dunand C."/>
            <person name="Henrissat B."/>
            <person name="Grigoriev I.V."/>
            <person name="Hibbett D."/>
            <person name="Nagy L.G."/>
            <person name="Martin F.M."/>
        </authorList>
    </citation>
    <scope>NUCLEOTIDE SEQUENCE</scope>
    <source>
        <strain evidence="3">UH-Tt-Lm1</strain>
    </source>
</reference>
<dbReference type="Gene3D" id="3.30.40.10">
    <property type="entry name" value="Zinc/RING finger domain, C3HC4 (zinc finger)"/>
    <property type="match status" value="1"/>
</dbReference>
<gene>
    <name evidence="3" type="ORF">BJ322DRAFT_1085308</name>
</gene>
<feature type="compositionally biased region" description="Basic and acidic residues" evidence="1">
    <location>
        <begin position="92"/>
        <end position="102"/>
    </location>
</feature>
<dbReference type="SUPFAM" id="SSF57850">
    <property type="entry name" value="RING/U-box"/>
    <property type="match status" value="1"/>
</dbReference>
<evidence type="ECO:0000259" key="2">
    <source>
        <dbReference type="Pfam" id="PF13639"/>
    </source>
</evidence>
<evidence type="ECO:0000256" key="1">
    <source>
        <dbReference type="SAM" id="MobiDB-lite"/>
    </source>
</evidence>
<dbReference type="InterPro" id="IPR013083">
    <property type="entry name" value="Znf_RING/FYVE/PHD"/>
</dbReference>
<keyword evidence="4" id="KW-1185">Reference proteome</keyword>
<feature type="region of interest" description="Disordered" evidence="1">
    <location>
        <begin position="92"/>
        <end position="163"/>
    </location>
</feature>
<feature type="compositionally biased region" description="Pro residues" evidence="1">
    <location>
        <begin position="135"/>
        <end position="145"/>
    </location>
</feature>
<accession>A0A9P6L2C9</accession>
<feature type="domain" description="RING-type" evidence="2">
    <location>
        <begin position="22"/>
        <end position="48"/>
    </location>
</feature>
<dbReference type="Proteomes" id="UP000736335">
    <property type="component" value="Unassembled WGS sequence"/>
</dbReference>
<organism evidence="3 4">
    <name type="scientific">Thelephora terrestris</name>
    <dbReference type="NCBI Taxonomy" id="56493"/>
    <lineage>
        <taxon>Eukaryota</taxon>
        <taxon>Fungi</taxon>
        <taxon>Dikarya</taxon>
        <taxon>Basidiomycota</taxon>
        <taxon>Agaricomycotina</taxon>
        <taxon>Agaricomycetes</taxon>
        <taxon>Thelephorales</taxon>
        <taxon>Thelephoraceae</taxon>
        <taxon>Thelephora</taxon>
    </lineage>
</organism>
<dbReference type="AlphaFoldDB" id="A0A9P6L2C9"/>
<comment type="caution">
    <text evidence="3">The sequence shown here is derived from an EMBL/GenBank/DDBJ whole genome shotgun (WGS) entry which is preliminary data.</text>
</comment>
<dbReference type="Pfam" id="PF13639">
    <property type="entry name" value="zf-RING_2"/>
    <property type="match status" value="1"/>
</dbReference>
<dbReference type="OrthoDB" id="8062037at2759"/>
<proteinExistence type="predicted"/>
<name>A0A9P6L2C9_9AGAM</name>
<sequence length="163" mass="18131">MAAAMDSPAHPVEELGITRLSKTCGHIFCRKDIMTWVTTNHRTCPTCRTPLLTEPDNRPIEDITDAEVSQTLGMIEQLLQSHLEELRVIRENARRPRAERGVGPEPVGDGGQRGGDEDDSEWVDLNLDGISTPELAPPEGPPPNPQTRERSRSPPQEYHGMYS</sequence>
<reference evidence="3" key="2">
    <citation type="submission" date="2020-11" db="EMBL/GenBank/DDBJ databases">
        <authorList>
            <consortium name="DOE Joint Genome Institute"/>
            <person name="Kuo A."/>
            <person name="Miyauchi S."/>
            <person name="Kiss E."/>
            <person name="Drula E."/>
            <person name="Kohler A."/>
            <person name="Sanchez-Garcia M."/>
            <person name="Andreopoulos B."/>
            <person name="Barry K.W."/>
            <person name="Bonito G."/>
            <person name="Buee M."/>
            <person name="Carver A."/>
            <person name="Chen C."/>
            <person name="Cichocki N."/>
            <person name="Clum A."/>
            <person name="Culley D."/>
            <person name="Crous P.W."/>
            <person name="Fauchery L."/>
            <person name="Girlanda M."/>
            <person name="Hayes R."/>
            <person name="Keri Z."/>
            <person name="Labutti K."/>
            <person name="Lipzen A."/>
            <person name="Lombard V."/>
            <person name="Magnuson J."/>
            <person name="Maillard F."/>
            <person name="Morin E."/>
            <person name="Murat C."/>
            <person name="Nolan M."/>
            <person name="Ohm R."/>
            <person name="Pangilinan J."/>
            <person name="Pereira M."/>
            <person name="Perotto S."/>
            <person name="Peter M."/>
            <person name="Riley R."/>
            <person name="Sitrit Y."/>
            <person name="Stielow B."/>
            <person name="Szollosi G."/>
            <person name="Zifcakova L."/>
            <person name="Stursova M."/>
            <person name="Spatafora J.W."/>
            <person name="Tedersoo L."/>
            <person name="Vaario L.-M."/>
            <person name="Yamada A."/>
            <person name="Yan M."/>
            <person name="Wang P."/>
            <person name="Xu J."/>
            <person name="Bruns T."/>
            <person name="Baldrian P."/>
            <person name="Vilgalys R."/>
            <person name="Henrissat B."/>
            <person name="Grigoriev I.V."/>
            <person name="Hibbett D."/>
            <person name="Nagy L.G."/>
            <person name="Martin F.M."/>
        </authorList>
    </citation>
    <scope>NUCLEOTIDE SEQUENCE</scope>
    <source>
        <strain evidence="3">UH-Tt-Lm1</strain>
    </source>
</reference>
<evidence type="ECO:0000313" key="4">
    <source>
        <dbReference type="Proteomes" id="UP000736335"/>
    </source>
</evidence>